<name>A0A7I7MFP7_9MYCO</name>
<evidence type="ECO:0000313" key="3">
    <source>
        <dbReference type="Proteomes" id="UP000466514"/>
    </source>
</evidence>
<feature type="transmembrane region" description="Helical" evidence="1">
    <location>
        <begin position="89"/>
        <end position="111"/>
    </location>
</feature>
<evidence type="ECO:0000313" key="2">
    <source>
        <dbReference type="EMBL" id="BBX71134.1"/>
    </source>
</evidence>
<dbReference type="Proteomes" id="UP000466514">
    <property type="component" value="Chromosome"/>
</dbReference>
<keyword evidence="1" id="KW-0472">Membrane</keyword>
<gene>
    <name evidence="2" type="ORF">MPSYJ_45950</name>
</gene>
<keyword evidence="1" id="KW-1133">Transmembrane helix</keyword>
<feature type="transmembrane region" description="Helical" evidence="1">
    <location>
        <begin position="123"/>
        <end position="141"/>
    </location>
</feature>
<dbReference type="EMBL" id="AP022574">
    <property type="protein sequence ID" value="BBX71134.1"/>
    <property type="molecule type" value="Genomic_DNA"/>
</dbReference>
<protein>
    <submittedName>
        <fullName evidence="2">Ferric reductase</fullName>
    </submittedName>
</protein>
<sequence length="186" mass="19937">MTSEALWALGRGTGITALVFLTIAQALGIATRSGRRVAALPRFAVADVHRVAALAGTGLVAAHLTLLFFDPYAQLRLVDFVVPFLAAYRPVWLGLGTLACDVLVVVTVSALLRHRLGLRAFRVIHWVAYALWPVALVHALGAGTDAFRAWFLALAGGCAAVVAAALVWRMRADFVEYADTRTEAGR</sequence>
<keyword evidence="3" id="KW-1185">Reference proteome</keyword>
<feature type="transmembrane region" description="Helical" evidence="1">
    <location>
        <begin position="147"/>
        <end position="168"/>
    </location>
</feature>
<feature type="transmembrane region" description="Helical" evidence="1">
    <location>
        <begin position="51"/>
        <end position="69"/>
    </location>
</feature>
<keyword evidence="1" id="KW-0812">Transmembrane</keyword>
<accession>A0A7I7MFP7</accession>
<dbReference type="AlphaFoldDB" id="A0A7I7MFP7"/>
<feature type="transmembrane region" description="Helical" evidence="1">
    <location>
        <begin position="6"/>
        <end position="30"/>
    </location>
</feature>
<dbReference type="RefSeq" id="WP_163725124.1">
    <property type="nucleotide sequence ID" value="NZ_AP022574.1"/>
</dbReference>
<reference evidence="2 3" key="1">
    <citation type="journal article" date="2019" name="Emerg. Microbes Infect.">
        <title>Comprehensive subspecies identification of 175 nontuberculous mycobacteria species based on 7547 genomic profiles.</title>
        <authorList>
            <person name="Matsumoto Y."/>
            <person name="Kinjo T."/>
            <person name="Motooka D."/>
            <person name="Nabeya D."/>
            <person name="Jung N."/>
            <person name="Uechi K."/>
            <person name="Horii T."/>
            <person name="Iida T."/>
            <person name="Fujita J."/>
            <person name="Nakamura S."/>
        </authorList>
    </citation>
    <scope>NUCLEOTIDE SEQUENCE [LARGE SCALE GENOMIC DNA]</scope>
    <source>
        <strain evidence="2 3">JCM 13323</strain>
    </source>
</reference>
<evidence type="ECO:0000256" key="1">
    <source>
        <dbReference type="SAM" id="Phobius"/>
    </source>
</evidence>
<proteinExistence type="predicted"/>
<dbReference type="KEGG" id="mpsc:MPSYJ_45950"/>
<organism evidence="2 3">
    <name type="scientific">Mycolicibacterium psychrotolerans</name>
    <dbReference type="NCBI Taxonomy" id="216929"/>
    <lineage>
        <taxon>Bacteria</taxon>
        <taxon>Bacillati</taxon>
        <taxon>Actinomycetota</taxon>
        <taxon>Actinomycetes</taxon>
        <taxon>Mycobacteriales</taxon>
        <taxon>Mycobacteriaceae</taxon>
        <taxon>Mycolicibacterium</taxon>
    </lineage>
</organism>